<dbReference type="InterPro" id="IPR029045">
    <property type="entry name" value="ClpP/crotonase-like_dom_sf"/>
</dbReference>
<sequence>MDARVRYTHDAGVSSIDIDDGKVNVMSPQMQAELTTAFDRAERDDGVVVVRGRPGALSAGFDLNLLGEASGESAGMVVGGFELALRILSYPRPVVIARTGHAVAMGAFLLLSGDYRIATTAPARLTANEVAIGLTMPRAAITILRQRLTPAAFERATLLAEVFGPQSAVGAGFLDEVVEPDRFDERIAEVASALTRLDRDAQCATKRRTRAPLIAALTAAIEDDREEFAARVASAAVN</sequence>
<dbReference type="InterPro" id="IPR001753">
    <property type="entry name" value="Enoyl-CoA_hydra/iso"/>
</dbReference>
<dbReference type="GO" id="GO:0006635">
    <property type="term" value="P:fatty acid beta-oxidation"/>
    <property type="evidence" value="ECO:0007669"/>
    <property type="project" value="TreeGrafter"/>
</dbReference>
<name>A0A6I4MFD1_9ACTN</name>
<evidence type="ECO:0000313" key="1">
    <source>
        <dbReference type="EMBL" id="MWA00926.1"/>
    </source>
</evidence>
<dbReference type="Gene3D" id="3.90.226.10">
    <property type="entry name" value="2-enoyl-CoA Hydratase, Chain A, domain 1"/>
    <property type="match status" value="1"/>
</dbReference>
<dbReference type="NCBIfam" id="NF004858">
    <property type="entry name" value="PRK06213.1"/>
    <property type="match status" value="1"/>
</dbReference>
<dbReference type="Proteomes" id="UP000462055">
    <property type="component" value="Unassembled WGS sequence"/>
</dbReference>
<dbReference type="RefSeq" id="WP_151593451.1">
    <property type="nucleotide sequence ID" value="NZ_WBMS02000007.1"/>
</dbReference>
<evidence type="ECO:0000313" key="2">
    <source>
        <dbReference type="Proteomes" id="UP000462055"/>
    </source>
</evidence>
<protein>
    <submittedName>
        <fullName evidence="1">Crotonase/enoyl-CoA hydratase family protein</fullName>
    </submittedName>
</protein>
<reference evidence="1" key="1">
    <citation type="submission" date="2019-12" db="EMBL/GenBank/DDBJ databases">
        <title>Actinomadura physcomitrii sp. nov., a novel actinomycete isolated from moss [Physcomitrium sphaericum (Ludw) Fuernr].</title>
        <authorList>
            <person name="Zhuang X."/>
        </authorList>
    </citation>
    <scope>NUCLEOTIDE SEQUENCE [LARGE SCALE GENOMIC DNA]</scope>
    <source>
        <strain evidence="1">LD22</strain>
    </source>
</reference>
<dbReference type="PANTHER" id="PTHR11941:SF54">
    <property type="entry name" value="ENOYL-COA HYDRATASE, MITOCHONDRIAL"/>
    <property type="match status" value="1"/>
</dbReference>
<dbReference type="CDD" id="cd06558">
    <property type="entry name" value="crotonase-like"/>
    <property type="match status" value="1"/>
</dbReference>
<accession>A0A6I4MFD1</accession>
<dbReference type="PANTHER" id="PTHR11941">
    <property type="entry name" value="ENOYL-COA HYDRATASE-RELATED"/>
    <property type="match status" value="1"/>
</dbReference>
<organism evidence="1 2">
    <name type="scientific">Actinomadura physcomitrii</name>
    <dbReference type="NCBI Taxonomy" id="2650748"/>
    <lineage>
        <taxon>Bacteria</taxon>
        <taxon>Bacillati</taxon>
        <taxon>Actinomycetota</taxon>
        <taxon>Actinomycetes</taxon>
        <taxon>Streptosporangiales</taxon>
        <taxon>Thermomonosporaceae</taxon>
        <taxon>Actinomadura</taxon>
    </lineage>
</organism>
<dbReference type="EMBL" id="WBMS02000007">
    <property type="protein sequence ID" value="MWA00926.1"/>
    <property type="molecule type" value="Genomic_DNA"/>
</dbReference>
<dbReference type="SUPFAM" id="SSF52096">
    <property type="entry name" value="ClpP/crotonase"/>
    <property type="match status" value="1"/>
</dbReference>
<dbReference type="GO" id="GO:0003824">
    <property type="term" value="F:catalytic activity"/>
    <property type="evidence" value="ECO:0007669"/>
    <property type="project" value="UniProtKB-ARBA"/>
</dbReference>
<comment type="caution">
    <text evidence="1">The sequence shown here is derived from an EMBL/GenBank/DDBJ whole genome shotgun (WGS) entry which is preliminary data.</text>
</comment>
<gene>
    <name evidence="1" type="ORF">F8568_011130</name>
</gene>
<dbReference type="Pfam" id="PF00378">
    <property type="entry name" value="ECH_1"/>
    <property type="match status" value="1"/>
</dbReference>
<proteinExistence type="predicted"/>
<dbReference type="AlphaFoldDB" id="A0A6I4MFD1"/>
<keyword evidence="2" id="KW-1185">Reference proteome</keyword>